<feature type="region of interest" description="Disordered" evidence="1">
    <location>
        <begin position="46"/>
        <end position="79"/>
    </location>
</feature>
<organism evidence="2 3">
    <name type="scientific">Romanomermis culicivorax</name>
    <name type="common">Nematode worm</name>
    <dbReference type="NCBI Taxonomy" id="13658"/>
    <lineage>
        <taxon>Eukaryota</taxon>
        <taxon>Metazoa</taxon>
        <taxon>Ecdysozoa</taxon>
        <taxon>Nematoda</taxon>
        <taxon>Enoplea</taxon>
        <taxon>Dorylaimia</taxon>
        <taxon>Mermithida</taxon>
        <taxon>Mermithoidea</taxon>
        <taxon>Mermithidae</taxon>
        <taxon>Romanomermis</taxon>
    </lineage>
</organism>
<evidence type="ECO:0000256" key="1">
    <source>
        <dbReference type="SAM" id="MobiDB-lite"/>
    </source>
</evidence>
<dbReference type="Proteomes" id="UP000887565">
    <property type="component" value="Unplaced"/>
</dbReference>
<sequence>MITAKWTKLENGSQKAAHFPEKIYSPDSQISLMKLLRCVFARNPKEQRKKYQTQKKRNFSSTKSFSIKSSFNGKMGEKR</sequence>
<keyword evidence="2" id="KW-1185">Reference proteome</keyword>
<evidence type="ECO:0000313" key="3">
    <source>
        <dbReference type="WBParaSite" id="nRc.2.0.1.t35026-RA"/>
    </source>
</evidence>
<dbReference type="WBParaSite" id="nRc.2.0.1.t35026-RA">
    <property type="protein sequence ID" value="nRc.2.0.1.t35026-RA"/>
    <property type="gene ID" value="nRc.2.0.1.g35026"/>
</dbReference>
<feature type="compositionally biased region" description="Low complexity" evidence="1">
    <location>
        <begin position="59"/>
        <end position="71"/>
    </location>
</feature>
<evidence type="ECO:0000313" key="2">
    <source>
        <dbReference type="Proteomes" id="UP000887565"/>
    </source>
</evidence>
<name>A0A915K8L0_ROMCU</name>
<proteinExistence type="predicted"/>
<feature type="compositionally biased region" description="Basic residues" evidence="1">
    <location>
        <begin position="47"/>
        <end position="58"/>
    </location>
</feature>
<protein>
    <submittedName>
        <fullName evidence="3">Uncharacterized protein</fullName>
    </submittedName>
</protein>
<accession>A0A915K8L0</accession>
<reference evidence="3" key="1">
    <citation type="submission" date="2022-11" db="UniProtKB">
        <authorList>
            <consortium name="WormBaseParasite"/>
        </authorList>
    </citation>
    <scope>IDENTIFICATION</scope>
</reference>
<dbReference type="AlphaFoldDB" id="A0A915K8L0"/>